<dbReference type="EMBL" id="JPMI01000240">
    <property type="protein sequence ID" value="KFA89509.1"/>
    <property type="molecule type" value="Genomic_DNA"/>
</dbReference>
<sequence>MTLAIAGFSPFPPELLLVLVASLLLWSRVHQFLLGLTVRCGEWGAFRAALALAGFLKWLPLAAWMRARLWREELYAHSGLGHTETAVAGARRLAVHAKADGCLLCATCVVNLFINAGLYLEALDIERGWPCPPAPDAPSAERNEWTLVRFNLVEAVYNLGGWGAANARLSSLEEPARAFPFLWNFFPVQRAWILAHTGRGEEALTTLENVDRQRVPRVYRSEVHFTRAAALLALGRYEEAEWEAHRGLRLARRVSSTRNGLFLLGRIAMAAGRLEEAPRFFEAGATHSYKSQGGDGLLAWGDCLAKLGRQEEARDAWRLVLVRDAQSGAASEAASRLGLHAHPLAASRRPGLPEAR</sequence>
<keyword evidence="1" id="KW-1133">Transmembrane helix</keyword>
<dbReference type="Gene3D" id="1.25.40.10">
    <property type="entry name" value="Tetratricopeptide repeat domain"/>
    <property type="match status" value="1"/>
</dbReference>
<dbReference type="InterPro" id="IPR011990">
    <property type="entry name" value="TPR-like_helical_dom_sf"/>
</dbReference>
<feature type="transmembrane region" description="Helical" evidence="1">
    <location>
        <begin position="47"/>
        <end position="65"/>
    </location>
</feature>
<proteinExistence type="predicted"/>
<keyword evidence="1" id="KW-0812">Transmembrane</keyword>
<keyword evidence="1" id="KW-0472">Membrane</keyword>
<gene>
    <name evidence="2" type="ORF">Q664_34610</name>
</gene>
<dbReference type="AlphaFoldDB" id="A0A084SM24"/>
<accession>A0A084SM24</accession>
<dbReference type="Proteomes" id="UP000028547">
    <property type="component" value="Unassembled WGS sequence"/>
</dbReference>
<evidence type="ECO:0000313" key="3">
    <source>
        <dbReference type="Proteomes" id="UP000028547"/>
    </source>
</evidence>
<dbReference type="SUPFAM" id="SSF48452">
    <property type="entry name" value="TPR-like"/>
    <property type="match status" value="1"/>
</dbReference>
<dbReference type="RefSeq" id="WP_043405024.1">
    <property type="nucleotide sequence ID" value="NZ_JPMI01000240.1"/>
</dbReference>
<name>A0A084SM24_9BACT</name>
<reference evidence="2 3" key="1">
    <citation type="submission" date="2014-07" db="EMBL/GenBank/DDBJ databases">
        <title>Draft Genome Sequence of Gephyronic Acid Producer, Cystobacter violaceus Strain Cb vi76.</title>
        <authorList>
            <person name="Stevens D.C."/>
            <person name="Young J."/>
            <person name="Carmichael R."/>
            <person name="Tan J."/>
            <person name="Taylor R.E."/>
        </authorList>
    </citation>
    <scope>NUCLEOTIDE SEQUENCE [LARGE SCALE GENOMIC DNA]</scope>
    <source>
        <strain evidence="2 3">Cb vi76</strain>
    </source>
</reference>
<organism evidence="2 3">
    <name type="scientific">Archangium violaceum Cb vi76</name>
    <dbReference type="NCBI Taxonomy" id="1406225"/>
    <lineage>
        <taxon>Bacteria</taxon>
        <taxon>Pseudomonadati</taxon>
        <taxon>Myxococcota</taxon>
        <taxon>Myxococcia</taxon>
        <taxon>Myxococcales</taxon>
        <taxon>Cystobacterineae</taxon>
        <taxon>Archangiaceae</taxon>
        <taxon>Archangium</taxon>
    </lineage>
</organism>
<comment type="caution">
    <text evidence="2">The sequence shown here is derived from an EMBL/GenBank/DDBJ whole genome shotgun (WGS) entry which is preliminary data.</text>
</comment>
<evidence type="ECO:0000313" key="2">
    <source>
        <dbReference type="EMBL" id="KFA89509.1"/>
    </source>
</evidence>
<evidence type="ECO:0008006" key="4">
    <source>
        <dbReference type="Google" id="ProtNLM"/>
    </source>
</evidence>
<evidence type="ECO:0000256" key="1">
    <source>
        <dbReference type="SAM" id="Phobius"/>
    </source>
</evidence>
<protein>
    <recommendedName>
        <fullName evidence="4">Tetratricopeptide repeat protein</fullName>
    </recommendedName>
</protein>